<feature type="region of interest" description="Disordered" evidence="1">
    <location>
        <begin position="1"/>
        <end position="54"/>
    </location>
</feature>
<organism evidence="2 3">
    <name type="scientific">Actinacidiphila epipremni</name>
    <dbReference type="NCBI Taxonomy" id="2053013"/>
    <lineage>
        <taxon>Bacteria</taxon>
        <taxon>Bacillati</taxon>
        <taxon>Actinomycetota</taxon>
        <taxon>Actinomycetes</taxon>
        <taxon>Kitasatosporales</taxon>
        <taxon>Streptomycetaceae</taxon>
        <taxon>Actinacidiphila</taxon>
    </lineage>
</organism>
<dbReference type="Proteomes" id="UP000734511">
    <property type="component" value="Unassembled WGS sequence"/>
</dbReference>
<reference evidence="2 3" key="1">
    <citation type="submission" date="2020-03" db="EMBL/GenBank/DDBJ databases">
        <title>WGS of actinomycetes isolated from Thailand.</title>
        <authorList>
            <person name="Thawai C."/>
        </authorList>
    </citation>
    <scope>NUCLEOTIDE SEQUENCE [LARGE SCALE GENOMIC DNA]</scope>
    <source>
        <strain evidence="2 3">PRB2-1</strain>
    </source>
</reference>
<sequence length="136" mass="14410">MKLFSRRRPSPSDLAPVPVPPPAAPKAALDPAPVLSRAEFTPPPEPATARPAPQFQPGRYVVTYDRLGPHRLLSLAPLTVVADSAADLAEQIRTDLTPFVGATERIEVTVDMLVSGGKITARGVSGTFTFTRGGAR</sequence>
<evidence type="ECO:0000313" key="3">
    <source>
        <dbReference type="Proteomes" id="UP000734511"/>
    </source>
</evidence>
<protein>
    <submittedName>
        <fullName evidence="2">Uncharacterized protein</fullName>
    </submittedName>
</protein>
<accession>A0ABX0ZES7</accession>
<proteinExistence type="predicted"/>
<name>A0ABX0ZES7_9ACTN</name>
<dbReference type="RefSeq" id="WP_167981134.1">
    <property type="nucleotide sequence ID" value="NZ_JAATEJ010000001.1"/>
</dbReference>
<keyword evidence="3" id="KW-1185">Reference proteome</keyword>
<evidence type="ECO:0000313" key="2">
    <source>
        <dbReference type="EMBL" id="NJP42303.1"/>
    </source>
</evidence>
<feature type="compositionally biased region" description="Low complexity" evidence="1">
    <location>
        <begin position="25"/>
        <end position="40"/>
    </location>
</feature>
<dbReference type="EMBL" id="JAATEJ010000001">
    <property type="protein sequence ID" value="NJP42303.1"/>
    <property type="molecule type" value="Genomic_DNA"/>
</dbReference>
<comment type="caution">
    <text evidence="2">The sequence shown here is derived from an EMBL/GenBank/DDBJ whole genome shotgun (WGS) entry which is preliminary data.</text>
</comment>
<evidence type="ECO:0000256" key="1">
    <source>
        <dbReference type="SAM" id="MobiDB-lite"/>
    </source>
</evidence>
<gene>
    <name evidence="2" type="ORF">HCN08_02560</name>
</gene>